<keyword evidence="4" id="KW-1185">Reference proteome</keyword>
<dbReference type="AlphaFoldDB" id="A0A1H9T1V1"/>
<reference evidence="3 4" key="1">
    <citation type="submission" date="2016-10" db="EMBL/GenBank/DDBJ databases">
        <authorList>
            <person name="de Groot N.N."/>
        </authorList>
    </citation>
    <scope>NUCLEOTIDE SEQUENCE [LARGE SCALE GENOMIC DNA]</scope>
    <source>
        <strain evidence="3 4">DSM 16859</strain>
    </source>
</reference>
<evidence type="ECO:0000313" key="3">
    <source>
        <dbReference type="EMBL" id="SER91230.1"/>
    </source>
</evidence>
<dbReference type="InterPro" id="IPR036514">
    <property type="entry name" value="SGNH_hydro_sf"/>
</dbReference>
<dbReference type="RefSeq" id="WP_091970221.1">
    <property type="nucleotide sequence ID" value="NZ_FOGZ01000018.1"/>
</dbReference>
<proteinExistence type="predicted"/>
<keyword evidence="2" id="KW-0472">Membrane</keyword>
<dbReference type="Proteomes" id="UP000198815">
    <property type="component" value="Unassembled WGS sequence"/>
</dbReference>
<keyword evidence="2" id="KW-1133">Transmembrane helix</keyword>
<evidence type="ECO:0000256" key="1">
    <source>
        <dbReference type="SAM" id="MobiDB-lite"/>
    </source>
</evidence>
<dbReference type="SUPFAM" id="SSF52266">
    <property type="entry name" value="SGNH hydrolase"/>
    <property type="match status" value="1"/>
</dbReference>
<dbReference type="Gene3D" id="3.40.50.1110">
    <property type="entry name" value="SGNH hydrolase"/>
    <property type="match status" value="1"/>
</dbReference>
<gene>
    <name evidence="3" type="ORF">SAMN05443377_1184</name>
</gene>
<evidence type="ECO:0000313" key="4">
    <source>
        <dbReference type="Proteomes" id="UP000198815"/>
    </source>
</evidence>
<protein>
    <submittedName>
        <fullName evidence="3">Uncharacterized protein</fullName>
    </submittedName>
</protein>
<dbReference type="OrthoDB" id="7064934at2"/>
<dbReference type="EMBL" id="FOGZ01000018">
    <property type="protein sequence ID" value="SER91230.1"/>
    <property type="molecule type" value="Genomic_DNA"/>
</dbReference>
<evidence type="ECO:0000256" key="2">
    <source>
        <dbReference type="SAM" id="Phobius"/>
    </source>
</evidence>
<dbReference type="STRING" id="64702.SAMN05443377_1184"/>
<organism evidence="3 4">
    <name type="scientific">Propionibacterium cyclohexanicum</name>
    <dbReference type="NCBI Taxonomy" id="64702"/>
    <lineage>
        <taxon>Bacteria</taxon>
        <taxon>Bacillati</taxon>
        <taxon>Actinomycetota</taxon>
        <taxon>Actinomycetes</taxon>
        <taxon>Propionibacteriales</taxon>
        <taxon>Propionibacteriaceae</taxon>
        <taxon>Propionibacterium</taxon>
    </lineage>
</organism>
<keyword evidence="2" id="KW-0812">Transmembrane</keyword>
<feature type="region of interest" description="Disordered" evidence="1">
    <location>
        <begin position="41"/>
        <end position="68"/>
    </location>
</feature>
<feature type="transmembrane region" description="Helical" evidence="2">
    <location>
        <begin position="16"/>
        <end position="36"/>
    </location>
</feature>
<accession>A0A1H9T1V1</accession>
<name>A0A1H9T1V1_9ACTN</name>
<sequence length="315" mass="33163">MRKISKGPWTRRPGTAVLLVTAVVLIAVIVSFVIWMQRTTSPAQDGATPTRTATPTPPPQASAGQPTREGLDAITDTRVVFGHQSIGMNILSAMPAVFSTFGLQAPQVASVDWPAARDTDSPVFAEIWVGTNGDPLGKISDFAAKIDAATHPYAIAFMKIGPLDITASTDVSAVFESYTSTMDALAQKHPQTTFVYTTVGLMTEEAGWSGVAASQVGVPATAGGSDNARREQYNALIRERFAASGRLFDVAQLQSELPDGRIATKPVDGVAVRVMNPAFSDDSLHLNAAGSQHLAAGMLAVIGRVATERASSSPR</sequence>